<comment type="subcellular location">
    <subcellularLocation>
        <location evidence="1">Secreted</location>
    </subcellularLocation>
</comment>
<evidence type="ECO:0000256" key="5">
    <source>
        <dbReference type="SAM" id="SignalP"/>
    </source>
</evidence>
<evidence type="ECO:0000259" key="6">
    <source>
        <dbReference type="SMART" id="SM00039"/>
    </source>
</evidence>
<proteinExistence type="predicted"/>
<evidence type="ECO:0000313" key="7">
    <source>
        <dbReference type="EMBL" id="KZC09494.1"/>
    </source>
</evidence>
<organism evidence="7 8">
    <name type="scientific">Dufourea novaeangliae</name>
    <name type="common">Sweat bee</name>
    <dbReference type="NCBI Taxonomy" id="178035"/>
    <lineage>
        <taxon>Eukaryota</taxon>
        <taxon>Metazoa</taxon>
        <taxon>Ecdysozoa</taxon>
        <taxon>Arthropoda</taxon>
        <taxon>Hexapoda</taxon>
        <taxon>Insecta</taxon>
        <taxon>Pterygota</taxon>
        <taxon>Neoptera</taxon>
        <taxon>Endopterygota</taxon>
        <taxon>Hymenoptera</taxon>
        <taxon>Apocrita</taxon>
        <taxon>Aculeata</taxon>
        <taxon>Apoidea</taxon>
        <taxon>Anthophila</taxon>
        <taxon>Halictidae</taxon>
        <taxon>Rophitinae</taxon>
        <taxon>Dufourea</taxon>
    </lineage>
</organism>
<evidence type="ECO:0000256" key="3">
    <source>
        <dbReference type="ARBA" id="ARBA00022702"/>
    </source>
</evidence>
<protein>
    <submittedName>
        <fullName evidence="7">Diuretic hormone</fullName>
    </submittedName>
</protein>
<dbReference type="EMBL" id="KQ434870">
    <property type="protein sequence ID" value="KZC09494.1"/>
    <property type="molecule type" value="Genomic_DNA"/>
</dbReference>
<keyword evidence="2" id="KW-0964">Secreted</keyword>
<keyword evidence="5" id="KW-0732">Signal</keyword>
<dbReference type="SMART" id="SM00039">
    <property type="entry name" value="CRF"/>
    <property type="match status" value="1"/>
</dbReference>
<evidence type="ECO:0000313" key="8">
    <source>
        <dbReference type="Proteomes" id="UP000076502"/>
    </source>
</evidence>
<feature type="signal peptide" evidence="5">
    <location>
        <begin position="1"/>
        <end position="18"/>
    </location>
</feature>
<evidence type="ECO:0000256" key="2">
    <source>
        <dbReference type="ARBA" id="ARBA00022525"/>
    </source>
</evidence>
<dbReference type="Pfam" id="PF00473">
    <property type="entry name" value="CRF"/>
    <property type="match status" value="1"/>
</dbReference>
<sequence>MTFIKVLVPLFLITMAKGQPISYNAYDERELSREHPPFLLLVNHRIPDLENEMFDSGNDPGSTVVRTKRIGSLSIVNSLDVLRQRVLLELARRKAMQDQQQVDANRRLLDVIGKRSLPLYTGGMSRPVDARSRNGIEFTFGQDGRSRDRSFAPERIPGRLDDWLQVDDAAYRERHDDQTRRVISGNPSRSHVPLS</sequence>
<gene>
    <name evidence="7" type="ORF">WN55_00166</name>
</gene>
<accession>A0A154PDM9</accession>
<evidence type="ECO:0000256" key="1">
    <source>
        <dbReference type="ARBA" id="ARBA00004613"/>
    </source>
</evidence>
<feature type="chain" id="PRO_5007599490" evidence="5">
    <location>
        <begin position="19"/>
        <end position="195"/>
    </location>
</feature>
<dbReference type="GO" id="GO:0005179">
    <property type="term" value="F:hormone activity"/>
    <property type="evidence" value="ECO:0007669"/>
    <property type="project" value="UniProtKB-KW"/>
</dbReference>
<keyword evidence="8" id="KW-1185">Reference proteome</keyword>
<dbReference type="AlphaFoldDB" id="A0A154PDM9"/>
<dbReference type="Proteomes" id="UP000076502">
    <property type="component" value="Unassembled WGS sequence"/>
</dbReference>
<name>A0A154PDM9_DUFNO</name>
<reference evidence="7 8" key="1">
    <citation type="submission" date="2015-07" db="EMBL/GenBank/DDBJ databases">
        <title>The genome of Dufourea novaeangliae.</title>
        <authorList>
            <person name="Pan H."/>
            <person name="Kapheim K."/>
        </authorList>
    </citation>
    <scope>NUCLEOTIDE SEQUENCE [LARGE SCALE GENOMIC DNA]</scope>
    <source>
        <strain evidence="7">0120121106</strain>
        <tissue evidence="7">Whole body</tissue>
    </source>
</reference>
<dbReference type="OrthoDB" id="6418774at2759"/>
<dbReference type="InterPro" id="IPR000187">
    <property type="entry name" value="CRF"/>
</dbReference>
<dbReference type="GO" id="GO:0005576">
    <property type="term" value="C:extracellular region"/>
    <property type="evidence" value="ECO:0007669"/>
    <property type="project" value="UniProtKB-SubCell"/>
</dbReference>
<feature type="domain" description="Corticotropin-releasing factor" evidence="6">
    <location>
        <begin position="69"/>
        <end position="112"/>
    </location>
</feature>
<evidence type="ECO:0000256" key="4">
    <source>
        <dbReference type="SAM" id="MobiDB-lite"/>
    </source>
</evidence>
<keyword evidence="3" id="KW-0372">Hormone</keyword>
<feature type="region of interest" description="Disordered" evidence="4">
    <location>
        <begin position="175"/>
        <end position="195"/>
    </location>
</feature>